<dbReference type="EMBL" id="JBHTEE010000001">
    <property type="protein sequence ID" value="MFC7606693.1"/>
    <property type="molecule type" value="Genomic_DNA"/>
</dbReference>
<dbReference type="SUPFAM" id="SSF48403">
    <property type="entry name" value="Ankyrin repeat"/>
    <property type="match status" value="1"/>
</dbReference>
<name>A0ABW2TDJ5_9ACTN</name>
<evidence type="ECO:0000313" key="3">
    <source>
        <dbReference type="Proteomes" id="UP001596514"/>
    </source>
</evidence>
<reference evidence="3" key="1">
    <citation type="journal article" date="2019" name="Int. J. Syst. Evol. Microbiol.">
        <title>The Global Catalogue of Microorganisms (GCM) 10K type strain sequencing project: providing services to taxonomists for standard genome sequencing and annotation.</title>
        <authorList>
            <consortium name="The Broad Institute Genomics Platform"/>
            <consortium name="The Broad Institute Genome Sequencing Center for Infectious Disease"/>
            <person name="Wu L."/>
            <person name="Ma J."/>
        </authorList>
    </citation>
    <scope>NUCLEOTIDE SEQUENCE [LARGE SCALE GENOMIC DNA]</scope>
    <source>
        <strain evidence="3">JCM 10083</strain>
    </source>
</reference>
<accession>A0ABW2TDJ5</accession>
<dbReference type="Pfam" id="PF12796">
    <property type="entry name" value="Ank_2"/>
    <property type="match status" value="1"/>
</dbReference>
<dbReference type="RefSeq" id="WP_386273839.1">
    <property type="nucleotide sequence ID" value="NZ_JBHSIJ010000002.1"/>
</dbReference>
<keyword evidence="3" id="KW-1185">Reference proteome</keyword>
<gene>
    <name evidence="2" type="ORF">ACFQVD_42015</name>
</gene>
<protein>
    <submittedName>
        <fullName evidence="2">Ankyrin repeat domain-containing protein</fullName>
    </submittedName>
</protein>
<feature type="region of interest" description="Disordered" evidence="1">
    <location>
        <begin position="248"/>
        <end position="273"/>
    </location>
</feature>
<dbReference type="Gene3D" id="1.25.40.20">
    <property type="entry name" value="Ankyrin repeat-containing domain"/>
    <property type="match status" value="1"/>
</dbReference>
<sequence length="324" mass="33552">MTGSGAAGWFGVSARGWADRDVIRARLEAGADPNSGAYAFGGYDGKPLHLAAEWGTPESVTELAGHVDDVDAEYDDRTALWVAVFAHRLDNARALVAAGADPWRPMMAGWSPGRLALAGPAPDLFPVPAGHPGLSPAEAATVTEARRLIAALGEFDEEGLSVACVANISAAEAARRLAARPADDADVEAALDDPWSDFDGSLRIVGVTDVPGGCVVTQPWGYVPSTPEVTLPLSVGTVCYSMGANPKSGNQGAVSRDGVLDDSDTHPGGGDAGGHLTADEILAEYLYQGQAVAYCCAAAGLRPSDARAVVGPPDLWLRLPERDR</sequence>
<proteinExistence type="predicted"/>
<dbReference type="InterPro" id="IPR036770">
    <property type="entry name" value="Ankyrin_rpt-contain_sf"/>
</dbReference>
<evidence type="ECO:0000256" key="1">
    <source>
        <dbReference type="SAM" id="MobiDB-lite"/>
    </source>
</evidence>
<dbReference type="Proteomes" id="UP001596514">
    <property type="component" value="Unassembled WGS sequence"/>
</dbReference>
<evidence type="ECO:0000313" key="2">
    <source>
        <dbReference type="EMBL" id="MFC7606693.1"/>
    </source>
</evidence>
<comment type="caution">
    <text evidence="2">The sequence shown here is derived from an EMBL/GenBank/DDBJ whole genome shotgun (WGS) entry which is preliminary data.</text>
</comment>
<organism evidence="2 3">
    <name type="scientific">Streptosporangium amethystogenes subsp. fukuiense</name>
    <dbReference type="NCBI Taxonomy" id="698418"/>
    <lineage>
        <taxon>Bacteria</taxon>
        <taxon>Bacillati</taxon>
        <taxon>Actinomycetota</taxon>
        <taxon>Actinomycetes</taxon>
        <taxon>Streptosporangiales</taxon>
        <taxon>Streptosporangiaceae</taxon>
        <taxon>Streptosporangium</taxon>
    </lineage>
</organism>
<dbReference type="InterPro" id="IPR002110">
    <property type="entry name" value="Ankyrin_rpt"/>
</dbReference>